<dbReference type="EMBL" id="LJIG01000281">
    <property type="protein sequence ID" value="KRT86659.1"/>
    <property type="molecule type" value="Genomic_DNA"/>
</dbReference>
<dbReference type="AlphaFoldDB" id="A0A0T6BH45"/>
<keyword evidence="1" id="KW-1133">Transmembrane helix</keyword>
<organism evidence="3 4">
    <name type="scientific">Oryctes borbonicus</name>
    <dbReference type="NCBI Taxonomy" id="1629725"/>
    <lineage>
        <taxon>Eukaryota</taxon>
        <taxon>Metazoa</taxon>
        <taxon>Ecdysozoa</taxon>
        <taxon>Arthropoda</taxon>
        <taxon>Hexapoda</taxon>
        <taxon>Insecta</taxon>
        <taxon>Pterygota</taxon>
        <taxon>Neoptera</taxon>
        <taxon>Endopterygota</taxon>
        <taxon>Coleoptera</taxon>
        <taxon>Polyphaga</taxon>
        <taxon>Scarabaeiformia</taxon>
        <taxon>Scarabaeidae</taxon>
        <taxon>Dynastinae</taxon>
        <taxon>Oryctes</taxon>
    </lineage>
</organism>
<feature type="transmembrane region" description="Helical" evidence="1">
    <location>
        <begin position="243"/>
        <end position="265"/>
    </location>
</feature>
<dbReference type="InterPro" id="IPR035437">
    <property type="entry name" value="SNase_OB-fold_sf"/>
</dbReference>
<proteinExistence type="predicted"/>
<dbReference type="Proteomes" id="UP000051574">
    <property type="component" value="Unassembled WGS sequence"/>
</dbReference>
<keyword evidence="4" id="KW-1185">Reference proteome</keyword>
<feature type="domain" description="Tudor" evidence="2">
    <location>
        <begin position="3"/>
        <end position="112"/>
    </location>
</feature>
<evidence type="ECO:0000313" key="4">
    <source>
        <dbReference type="Proteomes" id="UP000051574"/>
    </source>
</evidence>
<dbReference type="Gene3D" id="2.40.50.90">
    <property type="match status" value="1"/>
</dbReference>
<protein>
    <recommendedName>
        <fullName evidence="2">Tudor domain-containing protein</fullName>
    </recommendedName>
</protein>
<sequence length="267" mass="31309">MEENKQIEITTFINPHMFWIVFEKNKEDRDKLEQILLEWNNSFKEAHITEGLAVVKDKQTWKRILIKSFNSNLNKYKGWLIDYGKNLTAETVYELPKEFTGQHAIAHSACLYNTIPLKSVLNVEQNKCIYEKQTRFNEGTIKIVKDYIQKANLITFYIENIYSNILCGSLHLVVNQNNINVIEMLIEKGHVAKDVELFLQAMKINMEKILQNNVYSRPLQKPENFFISESIGRGCLRNIQVSLFIITNFLLFIFSLKHAYIYMAICN</sequence>
<comment type="caution">
    <text evidence="3">The sequence shown here is derived from an EMBL/GenBank/DDBJ whole genome shotgun (WGS) entry which is preliminary data.</text>
</comment>
<dbReference type="Gene3D" id="2.30.30.140">
    <property type="match status" value="1"/>
</dbReference>
<keyword evidence="1" id="KW-0812">Transmembrane</keyword>
<dbReference type="OrthoDB" id="6764694at2759"/>
<dbReference type="InterPro" id="IPR002999">
    <property type="entry name" value="Tudor"/>
</dbReference>
<evidence type="ECO:0000313" key="3">
    <source>
        <dbReference type="EMBL" id="KRT86659.1"/>
    </source>
</evidence>
<evidence type="ECO:0000256" key="1">
    <source>
        <dbReference type="SAM" id="Phobius"/>
    </source>
</evidence>
<dbReference type="Pfam" id="PF00567">
    <property type="entry name" value="TUDOR"/>
    <property type="match status" value="1"/>
</dbReference>
<gene>
    <name evidence="3" type="ORF">AMK59_2003</name>
</gene>
<name>A0A0T6BH45_9SCAR</name>
<evidence type="ECO:0000259" key="2">
    <source>
        <dbReference type="Pfam" id="PF00567"/>
    </source>
</evidence>
<accession>A0A0T6BH45</accession>
<keyword evidence="1" id="KW-0472">Membrane</keyword>
<reference evidence="3 4" key="1">
    <citation type="submission" date="2015-09" db="EMBL/GenBank/DDBJ databases">
        <title>Draft genome of the scarab beetle Oryctes borbonicus.</title>
        <authorList>
            <person name="Meyer J.M."/>
            <person name="Markov G.V."/>
            <person name="Baskaran P."/>
            <person name="Herrmann M."/>
            <person name="Sommer R.J."/>
            <person name="Roedelsperger C."/>
        </authorList>
    </citation>
    <scope>NUCLEOTIDE SEQUENCE [LARGE SCALE GENOMIC DNA]</scope>
    <source>
        <strain evidence="3">OB123</strain>
        <tissue evidence="3">Whole animal</tissue>
    </source>
</reference>
<dbReference type="GO" id="GO:0005737">
    <property type="term" value="C:cytoplasm"/>
    <property type="evidence" value="ECO:0007669"/>
    <property type="project" value="UniProtKB-ARBA"/>
</dbReference>